<feature type="region of interest" description="Disordered" evidence="1">
    <location>
        <begin position="1"/>
        <end position="20"/>
    </location>
</feature>
<organism evidence="2 3">
    <name type="scientific">Vermiconidia calcicola</name>
    <dbReference type="NCBI Taxonomy" id="1690605"/>
    <lineage>
        <taxon>Eukaryota</taxon>
        <taxon>Fungi</taxon>
        <taxon>Dikarya</taxon>
        <taxon>Ascomycota</taxon>
        <taxon>Pezizomycotina</taxon>
        <taxon>Dothideomycetes</taxon>
        <taxon>Dothideomycetidae</taxon>
        <taxon>Mycosphaerellales</taxon>
        <taxon>Extremaceae</taxon>
        <taxon>Vermiconidia</taxon>
    </lineage>
</organism>
<feature type="region of interest" description="Disordered" evidence="1">
    <location>
        <begin position="36"/>
        <end position="57"/>
    </location>
</feature>
<dbReference type="Proteomes" id="UP001345827">
    <property type="component" value="Unassembled WGS sequence"/>
</dbReference>
<name>A0AAV9Q2P4_9PEZI</name>
<evidence type="ECO:0000313" key="3">
    <source>
        <dbReference type="Proteomes" id="UP001345827"/>
    </source>
</evidence>
<evidence type="ECO:0000313" key="2">
    <source>
        <dbReference type="EMBL" id="KAK5533942.1"/>
    </source>
</evidence>
<reference evidence="2 3" key="1">
    <citation type="submission" date="2023-06" db="EMBL/GenBank/DDBJ databases">
        <title>Black Yeasts Isolated from many extreme environments.</title>
        <authorList>
            <person name="Coleine C."/>
            <person name="Stajich J.E."/>
            <person name="Selbmann L."/>
        </authorList>
    </citation>
    <scope>NUCLEOTIDE SEQUENCE [LARGE SCALE GENOMIC DNA]</scope>
    <source>
        <strain evidence="2 3">CCFEE 5887</strain>
    </source>
</reference>
<keyword evidence="3" id="KW-1185">Reference proteome</keyword>
<comment type="caution">
    <text evidence="2">The sequence shown here is derived from an EMBL/GenBank/DDBJ whole genome shotgun (WGS) entry which is preliminary data.</text>
</comment>
<dbReference type="AlphaFoldDB" id="A0AAV9Q2P4"/>
<dbReference type="EMBL" id="JAXLQG010000012">
    <property type="protein sequence ID" value="KAK5533942.1"/>
    <property type="molecule type" value="Genomic_DNA"/>
</dbReference>
<protein>
    <submittedName>
        <fullName evidence="2">Uncharacterized protein</fullName>
    </submittedName>
</protein>
<gene>
    <name evidence="2" type="ORF">LTR25_006922</name>
</gene>
<accession>A0AAV9Q2P4</accession>
<evidence type="ECO:0000256" key="1">
    <source>
        <dbReference type="SAM" id="MobiDB-lite"/>
    </source>
</evidence>
<sequence length="161" mass="17269">MQVQMQVQGARKLADRHSHTVTEDHLTKVVRCIPPLDTDEINPGSSQQKVNSEETDAKPVELTLTGERKASRNADEVTVQLSGTASAADESGIDSLTVYVDGKQANIDVNGDGTWTFTAETRIPQVLNHVKTEALVARDQVMAVVVAKSGAGIHSGKLLLL</sequence>
<proteinExistence type="predicted"/>